<evidence type="ECO:0000313" key="3">
    <source>
        <dbReference type="Proteomes" id="UP001244011"/>
    </source>
</evidence>
<protein>
    <submittedName>
        <fullName evidence="2">Uncharacterized protein</fullName>
    </submittedName>
</protein>
<dbReference type="AlphaFoldDB" id="A0AAJ0CBH3"/>
<feature type="region of interest" description="Disordered" evidence="1">
    <location>
        <begin position="30"/>
        <end position="50"/>
    </location>
</feature>
<comment type="caution">
    <text evidence="2">The sequence shown here is derived from an EMBL/GenBank/DDBJ whole genome shotgun (WGS) entry which is preliminary data.</text>
</comment>
<organism evidence="2 3">
    <name type="scientific">Phialemonium atrogriseum</name>
    <dbReference type="NCBI Taxonomy" id="1093897"/>
    <lineage>
        <taxon>Eukaryota</taxon>
        <taxon>Fungi</taxon>
        <taxon>Dikarya</taxon>
        <taxon>Ascomycota</taxon>
        <taxon>Pezizomycotina</taxon>
        <taxon>Sordariomycetes</taxon>
        <taxon>Sordariomycetidae</taxon>
        <taxon>Cephalothecales</taxon>
        <taxon>Cephalothecaceae</taxon>
        <taxon>Phialemonium</taxon>
    </lineage>
</organism>
<name>A0AAJ0CBH3_9PEZI</name>
<dbReference type="RefSeq" id="XP_060287429.1">
    <property type="nucleotide sequence ID" value="XM_060429668.1"/>
</dbReference>
<keyword evidence="3" id="KW-1185">Reference proteome</keyword>
<dbReference type="Proteomes" id="UP001244011">
    <property type="component" value="Unassembled WGS sequence"/>
</dbReference>
<evidence type="ECO:0000256" key="1">
    <source>
        <dbReference type="SAM" id="MobiDB-lite"/>
    </source>
</evidence>
<dbReference type="EMBL" id="MU838999">
    <property type="protein sequence ID" value="KAK1771216.1"/>
    <property type="molecule type" value="Genomic_DNA"/>
</dbReference>
<dbReference type="GeneID" id="85312855"/>
<reference evidence="2" key="1">
    <citation type="submission" date="2023-06" db="EMBL/GenBank/DDBJ databases">
        <title>Genome-scale phylogeny and comparative genomics of the fungal order Sordariales.</title>
        <authorList>
            <consortium name="Lawrence Berkeley National Laboratory"/>
            <person name="Hensen N."/>
            <person name="Bonometti L."/>
            <person name="Westerberg I."/>
            <person name="Brannstrom I.O."/>
            <person name="Guillou S."/>
            <person name="Cros-Aarteil S."/>
            <person name="Calhoun S."/>
            <person name="Haridas S."/>
            <person name="Kuo A."/>
            <person name="Mondo S."/>
            <person name="Pangilinan J."/>
            <person name="Riley R."/>
            <person name="Labutti K."/>
            <person name="Andreopoulos B."/>
            <person name="Lipzen A."/>
            <person name="Chen C."/>
            <person name="Yanf M."/>
            <person name="Daum C."/>
            <person name="Ng V."/>
            <person name="Clum A."/>
            <person name="Steindorff A."/>
            <person name="Ohm R."/>
            <person name="Martin F."/>
            <person name="Silar P."/>
            <person name="Natvig D."/>
            <person name="Lalanne C."/>
            <person name="Gautier V."/>
            <person name="Ament-Velasquez S.L."/>
            <person name="Kruys A."/>
            <person name="Hutchinson M.I."/>
            <person name="Powell A.J."/>
            <person name="Barry K."/>
            <person name="Miller A.N."/>
            <person name="Grigoriev I.V."/>
            <person name="Debuchy R."/>
            <person name="Gladieux P."/>
            <person name="Thoren M.H."/>
            <person name="Johannesson H."/>
        </authorList>
    </citation>
    <scope>NUCLEOTIDE SEQUENCE</scope>
    <source>
        <strain evidence="2">8032-3</strain>
    </source>
</reference>
<evidence type="ECO:0000313" key="2">
    <source>
        <dbReference type="EMBL" id="KAK1771216.1"/>
    </source>
</evidence>
<proteinExistence type="predicted"/>
<gene>
    <name evidence="2" type="ORF">QBC33DRAFT_555706</name>
</gene>
<sequence length="135" mass="14790">MLSLHPQDHYQQSTSGLALRAAIAQLHSPAPNFSSPCPTPNMGEYSRANGAAPSEAVVARALDTARNTPDGAEDPVVNAILEAAIDRIWKKVEARPDSYIMSRGEFAVFNYYQVRFTGNSVAIAARKRYWDNTHA</sequence>
<accession>A0AAJ0CBH3</accession>